<evidence type="ECO:0000313" key="2">
    <source>
        <dbReference type="Proteomes" id="UP001331515"/>
    </source>
</evidence>
<accession>A0AAN8DJ88</accession>
<sequence length="82" mass="8769">MDVEGAGNPLKSVEETDAEALAAPTGTLARCPVRRAFWGGATCTQHAAAEKVLPSALTRCEHQAYDLAAGWQRLQKNCSRDV</sequence>
<reference evidence="1 2" key="1">
    <citation type="journal article" date="2023" name="Mol. Biol. Evol.">
        <title>Genomics of Secondarily Temperate Adaptation in the Only Non-Antarctic Icefish.</title>
        <authorList>
            <person name="Rivera-Colon A.G."/>
            <person name="Rayamajhi N."/>
            <person name="Minhas B.F."/>
            <person name="Madrigal G."/>
            <person name="Bilyk K.T."/>
            <person name="Yoon V."/>
            <person name="Hune M."/>
            <person name="Gregory S."/>
            <person name="Cheng C.H.C."/>
            <person name="Catchen J.M."/>
        </authorList>
    </citation>
    <scope>NUCLEOTIDE SEQUENCE [LARGE SCALE GENOMIC DNA]</scope>
    <source>
        <tissue evidence="1">White muscle</tissue>
    </source>
</reference>
<dbReference type="Proteomes" id="UP001331515">
    <property type="component" value="Unassembled WGS sequence"/>
</dbReference>
<dbReference type="AlphaFoldDB" id="A0AAN8DJ88"/>
<dbReference type="EMBL" id="JAURVH010001522">
    <property type="protein sequence ID" value="KAK5922900.1"/>
    <property type="molecule type" value="Genomic_DNA"/>
</dbReference>
<gene>
    <name evidence="1" type="ORF">CgunFtcFv8_020127</name>
</gene>
<evidence type="ECO:0000313" key="1">
    <source>
        <dbReference type="EMBL" id="KAK5922900.1"/>
    </source>
</evidence>
<proteinExistence type="predicted"/>
<organism evidence="1 2">
    <name type="scientific">Champsocephalus gunnari</name>
    <name type="common">Mackerel icefish</name>
    <dbReference type="NCBI Taxonomy" id="52237"/>
    <lineage>
        <taxon>Eukaryota</taxon>
        <taxon>Metazoa</taxon>
        <taxon>Chordata</taxon>
        <taxon>Craniata</taxon>
        <taxon>Vertebrata</taxon>
        <taxon>Euteleostomi</taxon>
        <taxon>Actinopterygii</taxon>
        <taxon>Neopterygii</taxon>
        <taxon>Teleostei</taxon>
        <taxon>Neoteleostei</taxon>
        <taxon>Acanthomorphata</taxon>
        <taxon>Eupercaria</taxon>
        <taxon>Perciformes</taxon>
        <taxon>Notothenioidei</taxon>
        <taxon>Channichthyidae</taxon>
        <taxon>Champsocephalus</taxon>
    </lineage>
</organism>
<protein>
    <submittedName>
        <fullName evidence="1">Uncharacterized protein</fullName>
    </submittedName>
</protein>
<keyword evidence="2" id="KW-1185">Reference proteome</keyword>
<name>A0AAN8DJ88_CHAGU</name>
<comment type="caution">
    <text evidence="1">The sequence shown here is derived from an EMBL/GenBank/DDBJ whole genome shotgun (WGS) entry which is preliminary data.</text>
</comment>